<evidence type="ECO:0000313" key="2">
    <source>
        <dbReference type="Proteomes" id="UP000054516"/>
    </source>
</evidence>
<dbReference type="Proteomes" id="UP000054516">
    <property type="component" value="Unassembled WGS sequence"/>
</dbReference>
<evidence type="ECO:0000313" key="1">
    <source>
        <dbReference type="EMBL" id="GAP85569.2"/>
    </source>
</evidence>
<accession>A0A1W2TC84</accession>
<protein>
    <submittedName>
        <fullName evidence="1">Putative aldehyde conserved site</fullName>
    </submittedName>
</protein>
<dbReference type="OMA" id="MAQQPTY"/>
<organism evidence="1">
    <name type="scientific">Rosellinia necatrix</name>
    <name type="common">White root-rot fungus</name>
    <dbReference type="NCBI Taxonomy" id="77044"/>
    <lineage>
        <taxon>Eukaryota</taxon>
        <taxon>Fungi</taxon>
        <taxon>Dikarya</taxon>
        <taxon>Ascomycota</taxon>
        <taxon>Pezizomycotina</taxon>
        <taxon>Sordariomycetes</taxon>
        <taxon>Xylariomycetidae</taxon>
        <taxon>Xylariales</taxon>
        <taxon>Xylariaceae</taxon>
        <taxon>Rosellinia</taxon>
    </lineage>
</organism>
<dbReference type="OrthoDB" id="4500473at2759"/>
<sequence length="299" mass="31996">MKMAPVQNPTYMLAPNWTFRPGGTIALGNIIADPFKPHIVLSEADPEWLPATAAVIEKDWRLGVGKNWRVTVGVWAGFLQTMGLSLGGEHGKSTKIEYTTDALETVHFEQALATRDIELRVRDPIVAALMRLDRGLLSKPVYMITGVKVAKNFRLTSETASRKGGNVSITGPADGVGAATVGGGTAVAVGDSKTYSFSAENVVFAYQLHKIMPKGWGRHKTIGISEFRSAAAFLGVDDASDEDEDDDVVEVEHQPFTVADLDDLDTRPAALREDTVGDTEGECVVLSFNSASAGGVFGS</sequence>
<proteinExistence type="predicted"/>
<dbReference type="EMBL" id="DF977458">
    <property type="protein sequence ID" value="GAP85569.2"/>
    <property type="molecule type" value="Genomic_DNA"/>
</dbReference>
<gene>
    <name evidence="1" type="ORF">SAMD00023353_1301750</name>
</gene>
<dbReference type="AlphaFoldDB" id="A0A1W2TC84"/>
<reference evidence="1" key="1">
    <citation type="submission" date="2016-03" db="EMBL/GenBank/DDBJ databases">
        <title>Draft genome sequence of Rosellinia necatrix.</title>
        <authorList>
            <person name="Kanematsu S."/>
        </authorList>
    </citation>
    <scope>NUCLEOTIDE SEQUENCE [LARGE SCALE GENOMIC DNA]</scope>
    <source>
        <strain evidence="1">W97</strain>
    </source>
</reference>
<keyword evidence="2" id="KW-1185">Reference proteome</keyword>
<name>A0A1W2TC84_ROSNE</name>